<dbReference type="InterPro" id="IPR025209">
    <property type="entry name" value="DUF4209"/>
</dbReference>
<dbReference type="EMBL" id="JAVRJZ010000016">
    <property type="protein sequence ID" value="KAK2711765.1"/>
    <property type="molecule type" value="Genomic_DNA"/>
</dbReference>
<dbReference type="CDD" id="cd02987">
    <property type="entry name" value="Phd_like_Phd"/>
    <property type="match status" value="1"/>
</dbReference>
<feature type="region of interest" description="Disordered" evidence="2">
    <location>
        <begin position="21"/>
        <end position="58"/>
    </location>
</feature>
<dbReference type="InterPro" id="IPR023196">
    <property type="entry name" value="Phosducin_N_dom_sf"/>
</dbReference>
<accession>A0AA88L3M1</accession>
<evidence type="ECO:0000313" key="6">
    <source>
        <dbReference type="Proteomes" id="UP001187531"/>
    </source>
</evidence>
<proteinExistence type="inferred from homology"/>
<evidence type="ECO:0000259" key="3">
    <source>
        <dbReference type="Pfam" id="PF02114"/>
    </source>
</evidence>
<dbReference type="GO" id="GO:0008277">
    <property type="term" value="P:regulation of G protein-coupled receptor signaling pathway"/>
    <property type="evidence" value="ECO:0007669"/>
    <property type="project" value="InterPro"/>
</dbReference>
<dbReference type="Pfam" id="PF13910">
    <property type="entry name" value="DUF4209"/>
    <property type="match status" value="1"/>
</dbReference>
<dbReference type="EMBL" id="JAVRJZ010000016">
    <property type="protein sequence ID" value="KAK2711764.1"/>
    <property type="molecule type" value="Genomic_DNA"/>
</dbReference>
<evidence type="ECO:0000256" key="2">
    <source>
        <dbReference type="SAM" id="MobiDB-lite"/>
    </source>
</evidence>
<dbReference type="Proteomes" id="UP001187531">
    <property type="component" value="Unassembled WGS sequence"/>
</dbReference>
<dbReference type="InterPro" id="IPR024253">
    <property type="entry name" value="Phosducin_thioredoxin-like_dom"/>
</dbReference>
<dbReference type="PRINTS" id="PR00677">
    <property type="entry name" value="PHOSDUCIN"/>
</dbReference>
<comment type="caution">
    <text evidence="5">The sequence shown here is derived from an EMBL/GenBank/DDBJ whole genome shotgun (WGS) entry which is preliminary data.</text>
</comment>
<evidence type="ECO:0000313" key="5">
    <source>
        <dbReference type="EMBL" id="KAK2711764.1"/>
    </source>
</evidence>
<dbReference type="Gene3D" id="1.10.168.10">
    <property type="entry name" value="Phosducin, domain 2"/>
    <property type="match status" value="1"/>
</dbReference>
<feature type="domain" description="DUF4209" evidence="4">
    <location>
        <begin position="390"/>
        <end position="459"/>
    </location>
</feature>
<dbReference type="PANTHER" id="PTHR31701:SF2">
    <property type="entry name" value="ENDOPLASMIC RETICULUM MEMBRANE-ASSOCIATED RNA DEGRADATION PROTEIN"/>
    <property type="match status" value="1"/>
</dbReference>
<dbReference type="InterPro" id="IPR036249">
    <property type="entry name" value="Thioredoxin-like_sf"/>
</dbReference>
<dbReference type="InterPro" id="IPR039635">
    <property type="entry name" value="ERMARD"/>
</dbReference>
<dbReference type="AlphaFoldDB" id="A0AA88L3M1"/>
<feature type="domain" description="Phosducin" evidence="3">
    <location>
        <begin position="41"/>
        <end position="262"/>
    </location>
</feature>
<evidence type="ECO:0000256" key="1">
    <source>
        <dbReference type="ARBA" id="ARBA00009686"/>
    </source>
</evidence>
<evidence type="ECO:0000259" key="4">
    <source>
        <dbReference type="Pfam" id="PF13910"/>
    </source>
</evidence>
<dbReference type="PANTHER" id="PTHR31701">
    <property type="entry name" value="ENDOPLASMIC RETICULUM MEMBRANE-ASSOCIATED RNA DEGRADATION PROTEIN"/>
    <property type="match status" value="1"/>
</dbReference>
<reference evidence="5" key="1">
    <citation type="submission" date="2023-07" db="EMBL/GenBank/DDBJ databases">
        <title>Chromosome-level genome assembly of Artemia franciscana.</title>
        <authorList>
            <person name="Jo E."/>
        </authorList>
    </citation>
    <scope>NUCLEOTIDE SEQUENCE</scope>
    <source>
        <tissue evidence="5">Whole body</tissue>
    </source>
</reference>
<name>A0AA88L3M1_ARTSF</name>
<dbReference type="SUPFAM" id="SSF52833">
    <property type="entry name" value="Thioredoxin-like"/>
    <property type="match status" value="1"/>
</dbReference>
<keyword evidence="6" id="KW-1185">Reference proteome</keyword>
<protein>
    <recommendedName>
        <fullName evidence="7">DUF4209 domain-containing protein</fullName>
    </recommendedName>
</protein>
<sequence length="855" mass="97880">MATLEDKLLGEKLEYYCSSSEDEECNSGDECKTDGLVDKSTSTQEKSAPLPWSGSATNTGPKGVVQDYIAYKSYHKQIHEQKEMELIALSKKLTLSCQTEAEVEAAKAAQEKDDMFAELLEEDDEFLKEYTKLKLKEFLEAKSRYSFGELIEVETSDQFLKEIDNEKPEVTVVFLIYERGAAGCDGMISAFKFIAKEYPNTKFCSIRASIAGLSYNFKTKGVPAINAYKNGQIIANFVQLFQEFGNEVHPGDIENFLIEKEKTPSNVVSYFSGYISELFSQSGGNIHSGVCGTDRDNEPTAELDRFIRILEGRHDEKDLYLTRIKVHNILKIKDAKFRHTPLSREVFANEDWISPADGMQDLLFEEALQIVQNSKVDGSTLILFTTSYLERTIGDLLASRGEAIPFLLRDALATQTLKEEIGSWKVSLLRIITGTPKFFNLRNLAWHGFPQHNELPSYVGLGLLKFIFDSKPRRLETIKRRPLLILSPLQMPPVDYDWQNNEVMKLITLVPPGMKPFWKKAQELYESKSYGVYTVIMLPQLEHLLRVMFCIVNNCVNRALTAEATLLYTTLEVVLDKSYEGFENKLLTEVLGKQVSTFFYDLFNYVDGPRLRDRISHGQVDISCIPKELAQNLLVASTLALTQWATFIVNTDRDTQAKVISIYKYFGENIVLPESTSNEINKVMNGYSSQAHPLAVASLMKINLENEKELFLDETYTPDSCRWRSCIYYDVEFSSEITGYYRRSFAKINEVISYAKTYIDSLKRLRNERKLRSRQRENLEKVLQFWPSISKCILQFLKEISFVDIASGCLTDLESERKHIRYLKRKLKESENLNSLVRQNQWKEALDISVLLAKP</sequence>
<dbReference type="EMBL" id="JAVRJZ010000016">
    <property type="protein sequence ID" value="KAK2711763.1"/>
    <property type="molecule type" value="Genomic_DNA"/>
</dbReference>
<gene>
    <name evidence="5" type="ORF">QYM36_012774</name>
</gene>
<dbReference type="InterPro" id="IPR001200">
    <property type="entry name" value="Phosducin"/>
</dbReference>
<comment type="similarity">
    <text evidence="1">Belongs to the phosducin family.</text>
</comment>
<dbReference type="Gene3D" id="3.40.30.10">
    <property type="entry name" value="Glutaredoxin"/>
    <property type="match status" value="1"/>
</dbReference>
<organism evidence="5 6">
    <name type="scientific">Artemia franciscana</name>
    <name type="common">Brine shrimp</name>
    <name type="synonym">Artemia sanfranciscana</name>
    <dbReference type="NCBI Taxonomy" id="6661"/>
    <lineage>
        <taxon>Eukaryota</taxon>
        <taxon>Metazoa</taxon>
        <taxon>Ecdysozoa</taxon>
        <taxon>Arthropoda</taxon>
        <taxon>Crustacea</taxon>
        <taxon>Branchiopoda</taxon>
        <taxon>Anostraca</taxon>
        <taxon>Artemiidae</taxon>
        <taxon>Artemia</taxon>
    </lineage>
</organism>
<dbReference type="Pfam" id="PF02114">
    <property type="entry name" value="Phosducin"/>
    <property type="match status" value="1"/>
</dbReference>
<evidence type="ECO:0008006" key="7">
    <source>
        <dbReference type="Google" id="ProtNLM"/>
    </source>
</evidence>